<keyword evidence="1" id="KW-0732">Signal</keyword>
<comment type="caution">
    <text evidence="2">The sequence shown here is derived from an EMBL/GenBank/DDBJ whole genome shotgun (WGS) entry which is preliminary data.</text>
</comment>
<organism evidence="2 3">
    <name type="scientific">Blautia segnis</name>
    <dbReference type="NCBI Taxonomy" id="2763030"/>
    <lineage>
        <taxon>Bacteria</taxon>
        <taxon>Bacillati</taxon>
        <taxon>Bacillota</taxon>
        <taxon>Clostridia</taxon>
        <taxon>Lachnospirales</taxon>
        <taxon>Lachnospiraceae</taxon>
        <taxon>Blautia</taxon>
    </lineage>
</organism>
<feature type="signal peptide" evidence="1">
    <location>
        <begin position="1"/>
        <end position="24"/>
    </location>
</feature>
<keyword evidence="3" id="KW-1185">Reference proteome</keyword>
<accession>A0A8I0A9M2</accession>
<dbReference type="Proteomes" id="UP000652847">
    <property type="component" value="Unassembled WGS sequence"/>
</dbReference>
<gene>
    <name evidence="2" type="ORF">H8S54_08265</name>
</gene>
<dbReference type="RefSeq" id="WP_186901268.1">
    <property type="nucleotide sequence ID" value="NZ_JACOOT010000019.1"/>
</dbReference>
<evidence type="ECO:0000313" key="3">
    <source>
        <dbReference type="Proteomes" id="UP000652847"/>
    </source>
</evidence>
<evidence type="ECO:0000313" key="2">
    <source>
        <dbReference type="EMBL" id="MBC5651099.1"/>
    </source>
</evidence>
<evidence type="ECO:0008006" key="4">
    <source>
        <dbReference type="Google" id="ProtNLM"/>
    </source>
</evidence>
<name>A0A8I0A9M2_9FIRM</name>
<feature type="chain" id="PRO_5034024750" description="Lipocalin-like domain-containing protein" evidence="1">
    <location>
        <begin position="25"/>
        <end position="145"/>
    </location>
</feature>
<proteinExistence type="predicted"/>
<reference evidence="2 3" key="1">
    <citation type="submission" date="2020-08" db="EMBL/GenBank/DDBJ databases">
        <title>Genome public.</title>
        <authorList>
            <person name="Liu C."/>
            <person name="Sun Q."/>
        </authorList>
    </citation>
    <scope>NUCLEOTIDE SEQUENCE [LARGE SCALE GENOMIC DNA]</scope>
    <source>
        <strain evidence="2 3">BX17</strain>
    </source>
</reference>
<sequence length="145" mass="15892">MLKKVLIPAAAILTICFTPATLFAGNDITLTGSDLKGHWLLAEAEFSYEASFDSNGDCHVTMSQREENTDLCIHPDGTFETDADTGEITSFSVFKSEDTILYYAYGDDTCIGIFFLDGEASDKGYVLNVESDLFLSEDKVISVED</sequence>
<dbReference type="EMBL" id="JACOOT010000019">
    <property type="protein sequence ID" value="MBC5651099.1"/>
    <property type="molecule type" value="Genomic_DNA"/>
</dbReference>
<evidence type="ECO:0000256" key="1">
    <source>
        <dbReference type="SAM" id="SignalP"/>
    </source>
</evidence>
<dbReference type="AlphaFoldDB" id="A0A8I0A9M2"/>
<protein>
    <recommendedName>
        <fullName evidence="4">Lipocalin-like domain-containing protein</fullName>
    </recommendedName>
</protein>